<dbReference type="OrthoDB" id="9810154at2"/>
<dbReference type="CDD" id="cd07067">
    <property type="entry name" value="HP_PGM_like"/>
    <property type="match status" value="1"/>
</dbReference>
<dbReference type="STRING" id="69279.BG36_02870"/>
<dbReference type="EMBL" id="JENY01000011">
    <property type="protein sequence ID" value="EXL08770.1"/>
    <property type="molecule type" value="Genomic_DNA"/>
</dbReference>
<evidence type="ECO:0000313" key="3">
    <source>
        <dbReference type="Proteomes" id="UP000019849"/>
    </source>
</evidence>
<sequence length="171" mass="18563">MRRLFLLRHAKSAWDDPALSDFERPLAPRGKKAAPLMGREMTRRGWLPDLAVVSSAVRTRETWELAGALLPAPCRTHFTEAIYEAAPWHILAEINSVPDEVGNLLVVGHNPGLELLARMLAGPGSAASALNRLNARFPTAAIASLEVESDWAELGAASARLTDIITPRELG</sequence>
<dbReference type="RefSeq" id="WP_035026020.1">
    <property type="nucleotide sequence ID" value="NZ_KK073885.1"/>
</dbReference>
<dbReference type="InterPro" id="IPR029033">
    <property type="entry name" value="His_PPase_superfam"/>
</dbReference>
<comment type="caution">
    <text evidence="1">The sequence shown here is derived from an EMBL/GenBank/DDBJ whole genome shotgun (WGS) entry which is preliminary data.</text>
</comment>
<dbReference type="eggNOG" id="COG2062">
    <property type="taxonomic scope" value="Bacteria"/>
</dbReference>
<evidence type="ECO:0000313" key="2">
    <source>
        <dbReference type="EMBL" id="TDR35483.1"/>
    </source>
</evidence>
<dbReference type="PANTHER" id="PTHR47623:SF1">
    <property type="entry name" value="OS09G0287300 PROTEIN"/>
    <property type="match status" value="1"/>
</dbReference>
<dbReference type="HOGENOM" id="CLU_084603_2_3_5"/>
<dbReference type="Proteomes" id="UP000294958">
    <property type="component" value="Unassembled WGS sequence"/>
</dbReference>
<dbReference type="InterPro" id="IPR013078">
    <property type="entry name" value="His_Pase_superF_clade-1"/>
</dbReference>
<dbReference type="PANTHER" id="PTHR47623">
    <property type="entry name" value="OS09G0287300 PROTEIN"/>
    <property type="match status" value="1"/>
</dbReference>
<accession>A0A011VJY3</accession>
<reference evidence="1 3" key="1">
    <citation type="submission" date="2014-02" db="EMBL/GenBank/DDBJ databases">
        <title>Aquamicrobium defluvii Genome sequencing.</title>
        <authorList>
            <person name="Wang X."/>
        </authorList>
    </citation>
    <scope>NUCLEOTIDE SEQUENCE [LARGE SCALE GENOMIC DNA]</scope>
    <source>
        <strain evidence="1 3">W13Z1</strain>
    </source>
</reference>
<name>A0A011VJY3_9HYPH</name>
<organism evidence="1 3">
    <name type="scientific">Aquamicrobium defluvii</name>
    <dbReference type="NCBI Taxonomy" id="69279"/>
    <lineage>
        <taxon>Bacteria</taxon>
        <taxon>Pseudomonadati</taxon>
        <taxon>Pseudomonadota</taxon>
        <taxon>Alphaproteobacteria</taxon>
        <taxon>Hyphomicrobiales</taxon>
        <taxon>Phyllobacteriaceae</taxon>
        <taxon>Aquamicrobium</taxon>
    </lineage>
</organism>
<dbReference type="AlphaFoldDB" id="A0A011VJY3"/>
<dbReference type="Gene3D" id="3.40.50.1240">
    <property type="entry name" value="Phosphoglycerate mutase-like"/>
    <property type="match status" value="1"/>
</dbReference>
<dbReference type="EMBL" id="SNZF01000009">
    <property type="protein sequence ID" value="TDR35483.1"/>
    <property type="molecule type" value="Genomic_DNA"/>
</dbReference>
<protein>
    <submittedName>
        <fullName evidence="1 2">Histidine phosphatase</fullName>
    </submittedName>
</protein>
<keyword evidence="4" id="KW-1185">Reference proteome</keyword>
<proteinExistence type="predicted"/>
<dbReference type="SUPFAM" id="SSF53254">
    <property type="entry name" value="Phosphoglycerate mutase-like"/>
    <property type="match status" value="1"/>
</dbReference>
<dbReference type="Pfam" id="PF00300">
    <property type="entry name" value="His_Phos_1"/>
    <property type="match status" value="1"/>
</dbReference>
<evidence type="ECO:0000313" key="1">
    <source>
        <dbReference type="EMBL" id="EXL08770.1"/>
    </source>
</evidence>
<gene>
    <name evidence="1" type="ORF">BG36_02870</name>
    <name evidence="2" type="ORF">DES43_109121</name>
</gene>
<dbReference type="PATRIC" id="fig|69279.3.peg.1975"/>
<reference evidence="2 4" key="2">
    <citation type="submission" date="2019-03" db="EMBL/GenBank/DDBJ databases">
        <title>Genomic Encyclopedia of Type Strains, Phase IV (KMG-IV): sequencing the most valuable type-strain genomes for metagenomic binning, comparative biology and taxonomic classification.</title>
        <authorList>
            <person name="Goeker M."/>
        </authorList>
    </citation>
    <scope>NUCLEOTIDE SEQUENCE [LARGE SCALE GENOMIC DNA]</scope>
    <source>
        <strain evidence="2 4">DSM 11603</strain>
    </source>
</reference>
<evidence type="ECO:0000313" key="4">
    <source>
        <dbReference type="Proteomes" id="UP000294958"/>
    </source>
</evidence>
<dbReference type="Proteomes" id="UP000019849">
    <property type="component" value="Unassembled WGS sequence"/>
</dbReference>